<evidence type="ECO:0000313" key="3">
    <source>
        <dbReference type="Proteomes" id="UP001642487"/>
    </source>
</evidence>
<keyword evidence="3" id="KW-1185">Reference proteome</keyword>
<protein>
    <submittedName>
        <fullName evidence="2">Uncharacterized protein</fullName>
    </submittedName>
</protein>
<accession>A0ABP0Y6F8</accession>
<dbReference type="Proteomes" id="UP001642487">
    <property type="component" value="Chromosome 2"/>
</dbReference>
<reference evidence="2 3" key="1">
    <citation type="submission" date="2024-03" db="EMBL/GenBank/DDBJ databases">
        <authorList>
            <person name="Gkanogiannis A."/>
            <person name="Becerra Lopez-Lavalle L."/>
        </authorList>
    </citation>
    <scope>NUCLEOTIDE SEQUENCE [LARGE SCALE GENOMIC DNA]</scope>
</reference>
<sequence length="88" mass="9720">MRFLAKTSITIGKKAVHGLNGLSTIRLPTVTRNPNPPKELRSSGRKHQQQSSLSSCCGFLALVPIPWRLQLVSGAQVFFFRAVEPFTV</sequence>
<evidence type="ECO:0000256" key="1">
    <source>
        <dbReference type="SAM" id="MobiDB-lite"/>
    </source>
</evidence>
<gene>
    <name evidence="2" type="ORF">CITCOLO1_LOCUS7850</name>
</gene>
<dbReference type="EMBL" id="OZ021736">
    <property type="protein sequence ID" value="CAK9316004.1"/>
    <property type="molecule type" value="Genomic_DNA"/>
</dbReference>
<name>A0ABP0Y6F8_9ROSI</name>
<feature type="region of interest" description="Disordered" evidence="1">
    <location>
        <begin position="27"/>
        <end position="50"/>
    </location>
</feature>
<proteinExistence type="predicted"/>
<organism evidence="2 3">
    <name type="scientific">Citrullus colocynthis</name>
    <name type="common">colocynth</name>
    <dbReference type="NCBI Taxonomy" id="252529"/>
    <lineage>
        <taxon>Eukaryota</taxon>
        <taxon>Viridiplantae</taxon>
        <taxon>Streptophyta</taxon>
        <taxon>Embryophyta</taxon>
        <taxon>Tracheophyta</taxon>
        <taxon>Spermatophyta</taxon>
        <taxon>Magnoliopsida</taxon>
        <taxon>eudicotyledons</taxon>
        <taxon>Gunneridae</taxon>
        <taxon>Pentapetalae</taxon>
        <taxon>rosids</taxon>
        <taxon>fabids</taxon>
        <taxon>Cucurbitales</taxon>
        <taxon>Cucurbitaceae</taxon>
        <taxon>Benincaseae</taxon>
        <taxon>Citrullus</taxon>
    </lineage>
</organism>
<evidence type="ECO:0000313" key="2">
    <source>
        <dbReference type="EMBL" id="CAK9316004.1"/>
    </source>
</evidence>